<reference evidence="1" key="1">
    <citation type="submission" date="2021-06" db="EMBL/GenBank/DDBJ databases">
        <authorList>
            <person name="Kallberg Y."/>
            <person name="Tangrot J."/>
            <person name="Rosling A."/>
        </authorList>
    </citation>
    <scope>NUCLEOTIDE SEQUENCE</scope>
    <source>
        <strain evidence="1">CL356</strain>
    </source>
</reference>
<keyword evidence="2" id="KW-1185">Reference proteome</keyword>
<gene>
    <name evidence="1" type="ORF">ACOLOM_LOCUS11324</name>
</gene>
<dbReference type="EMBL" id="CAJVPT010040303">
    <property type="protein sequence ID" value="CAG8725108.1"/>
    <property type="molecule type" value="Genomic_DNA"/>
</dbReference>
<organism evidence="1 2">
    <name type="scientific">Acaulospora colombiana</name>
    <dbReference type="NCBI Taxonomy" id="27376"/>
    <lineage>
        <taxon>Eukaryota</taxon>
        <taxon>Fungi</taxon>
        <taxon>Fungi incertae sedis</taxon>
        <taxon>Mucoromycota</taxon>
        <taxon>Glomeromycotina</taxon>
        <taxon>Glomeromycetes</taxon>
        <taxon>Diversisporales</taxon>
        <taxon>Acaulosporaceae</taxon>
        <taxon>Acaulospora</taxon>
    </lineage>
</organism>
<comment type="caution">
    <text evidence="1">The sequence shown here is derived from an EMBL/GenBank/DDBJ whole genome shotgun (WGS) entry which is preliminary data.</text>
</comment>
<protein>
    <submittedName>
        <fullName evidence="1">4674_t:CDS:1</fullName>
    </submittedName>
</protein>
<evidence type="ECO:0000313" key="1">
    <source>
        <dbReference type="EMBL" id="CAG8725108.1"/>
    </source>
</evidence>
<proteinExistence type="predicted"/>
<evidence type="ECO:0000313" key="2">
    <source>
        <dbReference type="Proteomes" id="UP000789525"/>
    </source>
</evidence>
<sequence>MAHRPSISPTLLNSKPSCQLGVDSYFSPCELEKMSAALSDLLIVSFDSTVKTSLLFDPHLNGDLATPAEKIITWTPLAT</sequence>
<dbReference type="Proteomes" id="UP000789525">
    <property type="component" value="Unassembled WGS sequence"/>
</dbReference>
<name>A0ACA9PW58_9GLOM</name>
<accession>A0ACA9PW58</accession>